<dbReference type="PANTHER" id="PTHR31221">
    <property type="entry name" value="WRKY TRANSCRIPTION FACTOR PROTEIN 1-RELATED"/>
    <property type="match status" value="1"/>
</dbReference>
<dbReference type="GO" id="GO:0005634">
    <property type="term" value="C:nucleus"/>
    <property type="evidence" value="ECO:0007669"/>
    <property type="project" value="UniProtKB-SubCell"/>
</dbReference>
<dbReference type="SUPFAM" id="SSF118290">
    <property type="entry name" value="WRKY DNA-binding domain"/>
    <property type="match status" value="1"/>
</dbReference>
<feature type="non-terminal residue" evidence="8">
    <location>
        <position position="205"/>
    </location>
</feature>
<dbReference type="Proteomes" id="UP000824469">
    <property type="component" value="Unassembled WGS sequence"/>
</dbReference>
<proteinExistence type="predicted"/>
<dbReference type="FunFam" id="2.20.25.80:FF:000003">
    <property type="entry name" value="WRKY transcription factor 57"/>
    <property type="match status" value="1"/>
</dbReference>
<dbReference type="PROSITE" id="PS50811">
    <property type="entry name" value="WRKY"/>
    <property type="match status" value="1"/>
</dbReference>
<comment type="caution">
    <text evidence="8">The sequence shown here is derived from an EMBL/GenBank/DDBJ whole genome shotgun (WGS) entry which is preliminary data.</text>
</comment>
<evidence type="ECO:0000256" key="6">
    <source>
        <dbReference type="SAM" id="MobiDB-lite"/>
    </source>
</evidence>
<dbReference type="OMA" id="RCTYSKC"/>
<dbReference type="Pfam" id="PF03106">
    <property type="entry name" value="WRKY"/>
    <property type="match status" value="1"/>
</dbReference>
<keyword evidence="2" id="KW-0805">Transcription regulation</keyword>
<keyword evidence="5" id="KW-0539">Nucleus</keyword>
<dbReference type="Gene3D" id="2.20.25.80">
    <property type="entry name" value="WRKY domain"/>
    <property type="match status" value="1"/>
</dbReference>
<evidence type="ECO:0000259" key="7">
    <source>
        <dbReference type="PROSITE" id="PS50811"/>
    </source>
</evidence>
<dbReference type="GO" id="GO:0043565">
    <property type="term" value="F:sequence-specific DNA binding"/>
    <property type="evidence" value="ECO:0007669"/>
    <property type="project" value="InterPro"/>
</dbReference>
<name>A0AA38LGA4_TAXCH</name>
<protein>
    <recommendedName>
        <fullName evidence="7">WRKY domain-containing protein</fullName>
    </recommendedName>
</protein>
<keyword evidence="4" id="KW-0804">Transcription</keyword>
<sequence>SKPRKKGQKRNREPRFAFMTKSDVDHLEDGYRWRKYGQKAVKNSPYPRSYYRCTYSKCSVKKRVERSYEDPSVVITTYEGQHTHQSPALLRSSAAQLGGGAPGGGGGGGGSDIHGLHSNTSAFTQSPFDFPLHQMMVQVPPRTNAAFFDHIQHQDLQRQQLLQPGAPSPHPALQQRSQSLPQPAPNLADYGLLQDIFPSGMRKLS</sequence>
<keyword evidence="3" id="KW-0238">DNA-binding</keyword>
<evidence type="ECO:0000256" key="2">
    <source>
        <dbReference type="ARBA" id="ARBA00023015"/>
    </source>
</evidence>
<feature type="region of interest" description="Disordered" evidence="6">
    <location>
        <begin position="163"/>
        <end position="188"/>
    </location>
</feature>
<accession>A0AA38LGA4</accession>
<dbReference type="InterPro" id="IPR036576">
    <property type="entry name" value="WRKY_dom_sf"/>
</dbReference>
<keyword evidence="9" id="KW-1185">Reference proteome</keyword>
<reference evidence="8 9" key="1">
    <citation type="journal article" date="2021" name="Nat. Plants">
        <title>The Taxus genome provides insights into paclitaxel biosynthesis.</title>
        <authorList>
            <person name="Xiong X."/>
            <person name="Gou J."/>
            <person name="Liao Q."/>
            <person name="Li Y."/>
            <person name="Zhou Q."/>
            <person name="Bi G."/>
            <person name="Li C."/>
            <person name="Du R."/>
            <person name="Wang X."/>
            <person name="Sun T."/>
            <person name="Guo L."/>
            <person name="Liang H."/>
            <person name="Lu P."/>
            <person name="Wu Y."/>
            <person name="Zhang Z."/>
            <person name="Ro D.K."/>
            <person name="Shang Y."/>
            <person name="Huang S."/>
            <person name="Yan J."/>
        </authorList>
    </citation>
    <scope>NUCLEOTIDE SEQUENCE [LARGE SCALE GENOMIC DNA]</scope>
    <source>
        <strain evidence="8">Ta-2019</strain>
    </source>
</reference>
<evidence type="ECO:0000313" key="8">
    <source>
        <dbReference type="EMBL" id="KAH9322731.1"/>
    </source>
</evidence>
<evidence type="ECO:0000313" key="9">
    <source>
        <dbReference type="Proteomes" id="UP000824469"/>
    </source>
</evidence>
<dbReference type="GO" id="GO:0003700">
    <property type="term" value="F:DNA-binding transcription factor activity"/>
    <property type="evidence" value="ECO:0007669"/>
    <property type="project" value="InterPro"/>
</dbReference>
<dbReference type="InterPro" id="IPR003657">
    <property type="entry name" value="WRKY_dom"/>
</dbReference>
<feature type="domain" description="WRKY" evidence="7">
    <location>
        <begin position="22"/>
        <end position="87"/>
    </location>
</feature>
<organism evidence="8 9">
    <name type="scientific">Taxus chinensis</name>
    <name type="common">Chinese yew</name>
    <name type="synonym">Taxus wallichiana var. chinensis</name>
    <dbReference type="NCBI Taxonomy" id="29808"/>
    <lineage>
        <taxon>Eukaryota</taxon>
        <taxon>Viridiplantae</taxon>
        <taxon>Streptophyta</taxon>
        <taxon>Embryophyta</taxon>
        <taxon>Tracheophyta</taxon>
        <taxon>Spermatophyta</taxon>
        <taxon>Pinopsida</taxon>
        <taxon>Pinidae</taxon>
        <taxon>Conifers II</taxon>
        <taxon>Cupressales</taxon>
        <taxon>Taxaceae</taxon>
        <taxon>Taxus</taxon>
    </lineage>
</organism>
<dbReference type="AlphaFoldDB" id="A0AA38LGA4"/>
<dbReference type="SMART" id="SM00774">
    <property type="entry name" value="WRKY"/>
    <property type="match status" value="1"/>
</dbReference>
<gene>
    <name evidence="8" type="ORF">KI387_017370</name>
</gene>
<dbReference type="PANTHER" id="PTHR31221:SF334">
    <property type="entry name" value="WRKY TRANSCRIPTION FACTOR 57-RELATED"/>
    <property type="match status" value="1"/>
</dbReference>
<evidence type="ECO:0000256" key="3">
    <source>
        <dbReference type="ARBA" id="ARBA00023125"/>
    </source>
</evidence>
<comment type="subcellular location">
    <subcellularLocation>
        <location evidence="1">Nucleus</location>
    </subcellularLocation>
</comment>
<evidence type="ECO:0000256" key="5">
    <source>
        <dbReference type="ARBA" id="ARBA00023242"/>
    </source>
</evidence>
<evidence type="ECO:0000256" key="4">
    <source>
        <dbReference type="ARBA" id="ARBA00023163"/>
    </source>
</evidence>
<dbReference type="EMBL" id="JAHRHJ020000003">
    <property type="protein sequence ID" value="KAH9322731.1"/>
    <property type="molecule type" value="Genomic_DNA"/>
</dbReference>
<evidence type="ECO:0000256" key="1">
    <source>
        <dbReference type="ARBA" id="ARBA00004123"/>
    </source>
</evidence>
<dbReference type="InterPro" id="IPR044810">
    <property type="entry name" value="WRKY_plant"/>
</dbReference>